<comment type="function">
    <text evidence="8">Reversible hydration of carbon dioxide.</text>
</comment>
<feature type="binding site" evidence="7">
    <location>
        <position position="99"/>
    </location>
    <ligand>
        <name>Zn(2+)</name>
        <dbReference type="ChEBI" id="CHEBI:29105"/>
    </ligand>
</feature>
<evidence type="ECO:0000256" key="4">
    <source>
        <dbReference type="ARBA" id="ARBA00022833"/>
    </source>
</evidence>
<dbReference type="AlphaFoldDB" id="A0A9P5NAF1"/>
<evidence type="ECO:0000256" key="1">
    <source>
        <dbReference type="ARBA" id="ARBA00006217"/>
    </source>
</evidence>
<dbReference type="OrthoDB" id="10248475at2759"/>
<name>A0A9P5NAF1_GYMJU</name>
<evidence type="ECO:0000256" key="8">
    <source>
        <dbReference type="RuleBase" id="RU003956"/>
    </source>
</evidence>
<gene>
    <name evidence="9" type="ORF">CPB84DRAFT_1795568</name>
</gene>
<dbReference type="EMBL" id="JADNYJ010000177">
    <property type="protein sequence ID" value="KAF8876892.1"/>
    <property type="molecule type" value="Genomic_DNA"/>
</dbReference>
<dbReference type="Pfam" id="PF00484">
    <property type="entry name" value="Pro_CA"/>
    <property type="match status" value="1"/>
</dbReference>
<comment type="cofactor">
    <cofactor evidence="7">
        <name>Zn(2+)</name>
        <dbReference type="ChEBI" id="CHEBI:29105"/>
    </cofactor>
    <text evidence="7">Binds 1 zinc ion per subunit.</text>
</comment>
<dbReference type="GO" id="GO:0071244">
    <property type="term" value="P:cellular response to carbon dioxide"/>
    <property type="evidence" value="ECO:0007669"/>
    <property type="project" value="TreeGrafter"/>
</dbReference>
<dbReference type="SUPFAM" id="SSF53056">
    <property type="entry name" value="beta-carbonic anhydrase, cab"/>
    <property type="match status" value="1"/>
</dbReference>
<protein>
    <recommendedName>
        <fullName evidence="2 8">Carbonic anhydrase</fullName>
        <ecNumber evidence="2 8">4.2.1.1</ecNumber>
    </recommendedName>
    <alternativeName>
        <fullName evidence="8">Carbonate dehydratase</fullName>
    </alternativeName>
</protein>
<evidence type="ECO:0000313" key="9">
    <source>
        <dbReference type="EMBL" id="KAF8876892.1"/>
    </source>
</evidence>
<keyword evidence="10" id="KW-1185">Reference proteome</keyword>
<proteinExistence type="inferred from homology"/>
<comment type="similarity">
    <text evidence="1 8">Belongs to the beta-class carbonic anhydrase family.</text>
</comment>
<evidence type="ECO:0000256" key="6">
    <source>
        <dbReference type="ARBA" id="ARBA00048348"/>
    </source>
</evidence>
<evidence type="ECO:0000256" key="5">
    <source>
        <dbReference type="ARBA" id="ARBA00023239"/>
    </source>
</evidence>
<sequence length="259" mass="28551">MASTLKEIVENNAFVKSVHEDPILHHMPPDVNVNPPFMFLGCSDSRVSEGTIFQNVLPGVLFAERNIANQFLPNDNNVQSALAYAVSALGVTHVIVMGHYDCGGCLAATKPRPTGALDFASASVQNWIEPIRNLFATSDRFEVSEHRKVPAAERALVDELKVVVKNDPEFVPVHALIEENVKVTVRRIYESATIQNHYAKLSAECNVEGNAEPPQDEIQPVFIHGFVYDLEEARVLNLGVSLGPPGFDIPPIPFRPVHR</sequence>
<evidence type="ECO:0000313" key="10">
    <source>
        <dbReference type="Proteomes" id="UP000724874"/>
    </source>
</evidence>
<dbReference type="PANTHER" id="PTHR11002:SF76">
    <property type="entry name" value="CARBONIC ANHYDRASE"/>
    <property type="match status" value="1"/>
</dbReference>
<evidence type="ECO:0000256" key="2">
    <source>
        <dbReference type="ARBA" id="ARBA00012925"/>
    </source>
</evidence>
<comment type="catalytic activity">
    <reaction evidence="6 8">
        <text>hydrogencarbonate + H(+) = CO2 + H2O</text>
        <dbReference type="Rhea" id="RHEA:10748"/>
        <dbReference type="ChEBI" id="CHEBI:15377"/>
        <dbReference type="ChEBI" id="CHEBI:15378"/>
        <dbReference type="ChEBI" id="CHEBI:16526"/>
        <dbReference type="ChEBI" id="CHEBI:17544"/>
        <dbReference type="EC" id="4.2.1.1"/>
    </reaction>
</comment>
<comment type="caution">
    <text evidence="9">The sequence shown here is derived from an EMBL/GenBank/DDBJ whole genome shotgun (WGS) entry which is preliminary data.</text>
</comment>
<dbReference type="Proteomes" id="UP000724874">
    <property type="component" value="Unassembled WGS sequence"/>
</dbReference>
<accession>A0A9P5NAF1</accession>
<evidence type="ECO:0000256" key="7">
    <source>
        <dbReference type="PIRSR" id="PIRSR601765-1"/>
    </source>
</evidence>
<keyword evidence="5 8" id="KW-0456">Lyase</keyword>
<keyword evidence="4 7" id="KW-0862">Zinc</keyword>
<feature type="binding site" evidence="7">
    <location>
        <position position="102"/>
    </location>
    <ligand>
        <name>Zn(2+)</name>
        <dbReference type="ChEBI" id="CHEBI:29105"/>
    </ligand>
</feature>
<feature type="binding site" evidence="7">
    <location>
        <position position="44"/>
    </location>
    <ligand>
        <name>Zn(2+)</name>
        <dbReference type="ChEBI" id="CHEBI:29105"/>
    </ligand>
</feature>
<dbReference type="PANTHER" id="PTHR11002">
    <property type="entry name" value="CARBONIC ANHYDRASE"/>
    <property type="match status" value="1"/>
</dbReference>
<dbReference type="Gene3D" id="3.40.1050.10">
    <property type="entry name" value="Carbonic anhydrase"/>
    <property type="match status" value="1"/>
</dbReference>
<evidence type="ECO:0000256" key="3">
    <source>
        <dbReference type="ARBA" id="ARBA00022723"/>
    </source>
</evidence>
<dbReference type="InterPro" id="IPR001765">
    <property type="entry name" value="Carbonic_anhydrase"/>
</dbReference>
<dbReference type="GO" id="GO:0008270">
    <property type="term" value="F:zinc ion binding"/>
    <property type="evidence" value="ECO:0007669"/>
    <property type="project" value="UniProtKB-UniRule"/>
</dbReference>
<dbReference type="InterPro" id="IPR036874">
    <property type="entry name" value="Carbonic_anhydrase_sf"/>
</dbReference>
<keyword evidence="3 7" id="KW-0479">Metal-binding</keyword>
<dbReference type="EC" id="4.2.1.1" evidence="2 8"/>
<reference evidence="9" key="1">
    <citation type="submission" date="2020-11" db="EMBL/GenBank/DDBJ databases">
        <authorList>
            <consortium name="DOE Joint Genome Institute"/>
            <person name="Ahrendt S."/>
            <person name="Riley R."/>
            <person name="Andreopoulos W."/>
            <person name="LaButti K."/>
            <person name="Pangilinan J."/>
            <person name="Ruiz-duenas F.J."/>
            <person name="Barrasa J.M."/>
            <person name="Sanchez-Garcia M."/>
            <person name="Camarero S."/>
            <person name="Miyauchi S."/>
            <person name="Serrano A."/>
            <person name="Linde D."/>
            <person name="Babiker R."/>
            <person name="Drula E."/>
            <person name="Ayuso-Fernandez I."/>
            <person name="Pacheco R."/>
            <person name="Padilla G."/>
            <person name="Ferreira P."/>
            <person name="Barriuso J."/>
            <person name="Kellner H."/>
            <person name="Castanera R."/>
            <person name="Alfaro M."/>
            <person name="Ramirez L."/>
            <person name="Pisabarro A.G."/>
            <person name="Kuo A."/>
            <person name="Tritt A."/>
            <person name="Lipzen A."/>
            <person name="He G."/>
            <person name="Yan M."/>
            <person name="Ng V."/>
            <person name="Cullen D."/>
            <person name="Martin F."/>
            <person name="Rosso M.-N."/>
            <person name="Henrissat B."/>
            <person name="Hibbett D."/>
            <person name="Martinez A.T."/>
            <person name="Grigoriev I.V."/>
        </authorList>
    </citation>
    <scope>NUCLEOTIDE SEQUENCE</scope>
    <source>
        <strain evidence="9">AH 44721</strain>
    </source>
</reference>
<feature type="binding site" evidence="7">
    <location>
        <position position="42"/>
    </location>
    <ligand>
        <name>Zn(2+)</name>
        <dbReference type="ChEBI" id="CHEBI:29105"/>
    </ligand>
</feature>
<dbReference type="SMART" id="SM00947">
    <property type="entry name" value="Pro_CA"/>
    <property type="match status" value="1"/>
</dbReference>
<dbReference type="GO" id="GO:0034599">
    <property type="term" value="P:cellular response to oxidative stress"/>
    <property type="evidence" value="ECO:0007669"/>
    <property type="project" value="TreeGrafter"/>
</dbReference>
<organism evidence="9 10">
    <name type="scientific">Gymnopilus junonius</name>
    <name type="common">Spectacular rustgill mushroom</name>
    <name type="synonym">Gymnopilus spectabilis subsp. junonius</name>
    <dbReference type="NCBI Taxonomy" id="109634"/>
    <lineage>
        <taxon>Eukaryota</taxon>
        <taxon>Fungi</taxon>
        <taxon>Dikarya</taxon>
        <taxon>Basidiomycota</taxon>
        <taxon>Agaricomycotina</taxon>
        <taxon>Agaricomycetes</taxon>
        <taxon>Agaricomycetidae</taxon>
        <taxon>Agaricales</taxon>
        <taxon>Agaricineae</taxon>
        <taxon>Hymenogastraceae</taxon>
        <taxon>Gymnopilus</taxon>
    </lineage>
</organism>
<dbReference type="GO" id="GO:0004089">
    <property type="term" value="F:carbonate dehydratase activity"/>
    <property type="evidence" value="ECO:0007669"/>
    <property type="project" value="UniProtKB-UniRule"/>
</dbReference>